<dbReference type="EMBL" id="VTEV01000006">
    <property type="protein sequence ID" value="TYS67026.1"/>
    <property type="molecule type" value="Genomic_DNA"/>
</dbReference>
<dbReference type="Proteomes" id="UP000322524">
    <property type="component" value="Unassembled WGS sequence"/>
</dbReference>
<gene>
    <name evidence="1" type="ORF">FZC76_15980</name>
</gene>
<name>A0A5D4SYY4_9BACI</name>
<reference evidence="1 2" key="1">
    <citation type="submission" date="2019-08" db="EMBL/GenBank/DDBJ databases">
        <title>Bacillus genomes from the desert of Cuatro Cienegas, Coahuila.</title>
        <authorList>
            <person name="Olmedo-Alvarez G."/>
        </authorList>
    </citation>
    <scope>NUCLEOTIDE SEQUENCE [LARGE SCALE GENOMIC DNA]</scope>
    <source>
        <strain evidence="1 2">CH28_1T</strain>
    </source>
</reference>
<organism evidence="1 2">
    <name type="scientific">Sutcliffiella horikoshii</name>
    <dbReference type="NCBI Taxonomy" id="79883"/>
    <lineage>
        <taxon>Bacteria</taxon>
        <taxon>Bacillati</taxon>
        <taxon>Bacillota</taxon>
        <taxon>Bacilli</taxon>
        <taxon>Bacillales</taxon>
        <taxon>Bacillaceae</taxon>
        <taxon>Sutcliffiella</taxon>
    </lineage>
</organism>
<comment type="caution">
    <text evidence="1">The sequence shown here is derived from an EMBL/GenBank/DDBJ whole genome shotgun (WGS) entry which is preliminary data.</text>
</comment>
<accession>A0A5D4SYY4</accession>
<evidence type="ECO:0000313" key="2">
    <source>
        <dbReference type="Proteomes" id="UP000322524"/>
    </source>
</evidence>
<dbReference type="AlphaFoldDB" id="A0A5D4SYY4"/>
<sequence>MPVKPKEVEEVSFNQLFRNEFQSLSTEEQSSVAAYIIGVMESMFDYRGEKSISKENLHHWFEKAIAHSKRNRL</sequence>
<dbReference type="RefSeq" id="WP_148989168.1">
    <property type="nucleotide sequence ID" value="NZ_VTEV01000006.1"/>
</dbReference>
<proteinExistence type="predicted"/>
<evidence type="ECO:0000313" key="1">
    <source>
        <dbReference type="EMBL" id="TYS67026.1"/>
    </source>
</evidence>
<protein>
    <submittedName>
        <fullName evidence="1">Uncharacterized protein</fullName>
    </submittedName>
</protein>